<keyword evidence="3" id="KW-0238">DNA-binding</keyword>
<dbReference type="VEuPathDB" id="FungiDB:PEXP_091570"/>
<feature type="region of interest" description="Disordered" evidence="7">
    <location>
        <begin position="607"/>
        <end position="629"/>
    </location>
</feature>
<dbReference type="InterPro" id="IPR001138">
    <property type="entry name" value="Zn2Cys6_DnaBD"/>
</dbReference>
<evidence type="ECO:0000256" key="2">
    <source>
        <dbReference type="ARBA" id="ARBA00023015"/>
    </source>
</evidence>
<feature type="compositionally biased region" description="Basic residues" evidence="7">
    <location>
        <begin position="29"/>
        <end position="38"/>
    </location>
</feature>
<feature type="region of interest" description="Disordered" evidence="7">
    <location>
        <begin position="104"/>
        <end position="171"/>
    </location>
</feature>
<feature type="coiled-coil region" evidence="6">
    <location>
        <begin position="557"/>
        <end position="584"/>
    </location>
</feature>
<dbReference type="OrthoDB" id="5392779at2759"/>
<dbReference type="SMART" id="SM00906">
    <property type="entry name" value="Fungal_trans"/>
    <property type="match status" value="1"/>
</dbReference>
<keyword evidence="2" id="KW-0805">Transcription regulation</keyword>
<dbReference type="AlphaFoldDB" id="A0A0A2KQB4"/>
<keyword evidence="5" id="KW-0539">Nucleus</keyword>
<proteinExistence type="predicted"/>
<sequence length="769" mass="87199">MDATPAQRIGQARRNPTIDLDDWDSAVPSRRKKPRRGTRSCWECKRRKMKCVFDSPDDAVCVSCHRRWTKCVSQEFPEKMSTPLDNSQLRDRLRRVESQLDQFLAAGDNGQTKNPDRQLDHGIPTPTSVYKGPSKHAPPASHQPSHTPAEDERSHDHLNLDRSFPANVGGTSRANALSQTLYNSLPSQEDTARIHRASARHNFIPFHEILTTPYGILDRDGFRSQSRLLEIPGPNVNPVLIAHHMLHLASFLQHLNPDLHEDLRDLSEPPQVIRERLADKAINLVTTNDRFVGSIEFLECVMIESLYQGNCGYLRRSWRAVRRAMTIAQSMGFHRSGGRPQYKLLHPETKAYPHFMWFRIVSYDRQMCLMLGMPQGATDRSMASDTMLDDSASGRLERIHCVIASRILERNESDSASYDYAWTQDVDKELQRSARSMPSRWWLVPNLSGQTKDSQALFWEMRRLSEQLFHYNLLNQLHLPYMLRESVERKFDYSRITCVNSSREILSRFIMLRRWNKVAFSCRTIDFTALMAAMTLVLAHLDGHRSSKVDNFLAPQYLSDRAMIEQAQENMEELNRLNPDTLSARSAQLLDRLLAIEAKAAEGDLQSAQSVSVQAPHIEESQPDDSTISDKHDYIPYFGVIKTAGESHADGISSQYVPPANHQQSKSPVIMRAGTDAETQAQPTSLATSVPPDPYNNTYCNKINSNGSNNNVTALFAPLLSEVLSDDPMQEFEYPGTAAKIDDDPFQYLDLAFLDNLMRGTEEDGQGSA</sequence>
<dbReference type="HOGENOM" id="CLU_004804_0_2_1"/>
<dbReference type="Pfam" id="PF04082">
    <property type="entry name" value="Fungal_trans"/>
    <property type="match status" value="1"/>
</dbReference>
<dbReference type="Gene3D" id="4.10.240.10">
    <property type="entry name" value="Zn(2)-C6 fungal-type DNA-binding domain"/>
    <property type="match status" value="1"/>
</dbReference>
<accession>A0A0A2KQB4</accession>
<dbReference type="PANTHER" id="PTHR47840:SF1">
    <property type="entry name" value="ZN(II)2CYS6 TRANSCRIPTION FACTOR (EUROFUNG)"/>
    <property type="match status" value="1"/>
</dbReference>
<dbReference type="PROSITE" id="PS00463">
    <property type="entry name" value="ZN2_CY6_FUNGAL_1"/>
    <property type="match status" value="1"/>
</dbReference>
<dbReference type="PANTHER" id="PTHR47840">
    <property type="entry name" value="ZN(II)2CYS6 TRANSCRIPTION FACTOR (EUROFUNG)-RELATED"/>
    <property type="match status" value="1"/>
</dbReference>
<keyword evidence="1" id="KW-0479">Metal-binding</keyword>
<dbReference type="Pfam" id="PF00172">
    <property type="entry name" value="Zn_clus"/>
    <property type="match status" value="1"/>
</dbReference>
<dbReference type="Proteomes" id="UP000030143">
    <property type="component" value="Unassembled WGS sequence"/>
</dbReference>
<dbReference type="SMART" id="SM00066">
    <property type="entry name" value="GAL4"/>
    <property type="match status" value="1"/>
</dbReference>
<evidence type="ECO:0000313" key="9">
    <source>
        <dbReference type="EMBL" id="KGO53670.1"/>
    </source>
</evidence>
<feature type="domain" description="Zn(2)-C6 fungal-type" evidence="8">
    <location>
        <begin position="40"/>
        <end position="73"/>
    </location>
</feature>
<evidence type="ECO:0000256" key="4">
    <source>
        <dbReference type="ARBA" id="ARBA00023163"/>
    </source>
</evidence>
<evidence type="ECO:0000256" key="3">
    <source>
        <dbReference type="ARBA" id="ARBA00023125"/>
    </source>
</evidence>
<dbReference type="InterPro" id="IPR007219">
    <property type="entry name" value="XnlR_reg_dom"/>
</dbReference>
<dbReference type="GO" id="GO:0003677">
    <property type="term" value="F:DNA binding"/>
    <property type="evidence" value="ECO:0007669"/>
    <property type="project" value="UniProtKB-KW"/>
</dbReference>
<dbReference type="STRING" id="27334.A0A0A2KQB4"/>
<dbReference type="PhylomeDB" id="A0A0A2KQB4"/>
<dbReference type="GO" id="GO:0006351">
    <property type="term" value="P:DNA-templated transcription"/>
    <property type="evidence" value="ECO:0007669"/>
    <property type="project" value="InterPro"/>
</dbReference>
<dbReference type="EMBL" id="JQFZ01000248">
    <property type="protein sequence ID" value="KGO53670.1"/>
    <property type="molecule type" value="Genomic_DNA"/>
</dbReference>
<feature type="region of interest" description="Disordered" evidence="7">
    <location>
        <begin position="1"/>
        <end position="39"/>
    </location>
</feature>
<organism evidence="9 10">
    <name type="scientific">Penicillium expansum</name>
    <name type="common">Blue mold rot fungus</name>
    <dbReference type="NCBI Taxonomy" id="27334"/>
    <lineage>
        <taxon>Eukaryota</taxon>
        <taxon>Fungi</taxon>
        <taxon>Dikarya</taxon>
        <taxon>Ascomycota</taxon>
        <taxon>Pezizomycotina</taxon>
        <taxon>Eurotiomycetes</taxon>
        <taxon>Eurotiomycetidae</taxon>
        <taxon>Eurotiales</taxon>
        <taxon>Aspergillaceae</taxon>
        <taxon>Penicillium</taxon>
    </lineage>
</organism>
<dbReference type="InterPro" id="IPR036864">
    <property type="entry name" value="Zn2-C6_fun-type_DNA-bd_sf"/>
</dbReference>
<dbReference type="GO" id="GO:0000981">
    <property type="term" value="F:DNA-binding transcription factor activity, RNA polymerase II-specific"/>
    <property type="evidence" value="ECO:0007669"/>
    <property type="project" value="InterPro"/>
</dbReference>
<protein>
    <submittedName>
        <fullName evidence="9">Transcription factor, fungi</fullName>
    </submittedName>
</protein>
<dbReference type="GeneID" id="27678972"/>
<evidence type="ECO:0000259" key="8">
    <source>
        <dbReference type="PROSITE" id="PS50048"/>
    </source>
</evidence>
<evidence type="ECO:0000256" key="5">
    <source>
        <dbReference type="ARBA" id="ARBA00023242"/>
    </source>
</evidence>
<evidence type="ECO:0000256" key="1">
    <source>
        <dbReference type="ARBA" id="ARBA00022723"/>
    </source>
</evidence>
<feature type="compositionally biased region" description="Basic and acidic residues" evidence="7">
    <location>
        <begin position="148"/>
        <end position="160"/>
    </location>
</feature>
<comment type="caution">
    <text evidence="9">The sequence shown here is derived from an EMBL/GenBank/DDBJ whole genome shotgun (WGS) entry which is preliminary data.</text>
</comment>
<dbReference type="CDD" id="cd00067">
    <property type="entry name" value="GAL4"/>
    <property type="match status" value="1"/>
</dbReference>
<evidence type="ECO:0000256" key="7">
    <source>
        <dbReference type="SAM" id="MobiDB-lite"/>
    </source>
</evidence>
<evidence type="ECO:0000313" key="10">
    <source>
        <dbReference type="Proteomes" id="UP000030143"/>
    </source>
</evidence>
<dbReference type="CDD" id="cd12148">
    <property type="entry name" value="fungal_TF_MHR"/>
    <property type="match status" value="1"/>
</dbReference>
<gene>
    <name evidence="9" type="ORF">PEX2_062810</name>
</gene>
<name>A0A0A2KQB4_PENEN</name>
<keyword evidence="10" id="KW-1185">Reference proteome</keyword>
<reference evidence="9 10" key="1">
    <citation type="journal article" date="2015" name="Mol. Plant Microbe Interact.">
        <title>Genome, transcriptome, and functional analyses of Penicillium expansum provide new insights into secondary metabolism and pathogenicity.</title>
        <authorList>
            <person name="Ballester A.R."/>
            <person name="Marcet-Houben M."/>
            <person name="Levin E."/>
            <person name="Sela N."/>
            <person name="Selma-Lazaro C."/>
            <person name="Carmona L."/>
            <person name="Wisniewski M."/>
            <person name="Droby S."/>
            <person name="Gonzalez-Candelas L."/>
            <person name="Gabaldon T."/>
        </authorList>
    </citation>
    <scope>NUCLEOTIDE SEQUENCE [LARGE SCALE GENOMIC DNA]</scope>
    <source>
        <strain evidence="9 10">MD-8</strain>
    </source>
</reference>
<dbReference type="RefSeq" id="XP_016596259.1">
    <property type="nucleotide sequence ID" value="XM_016743552.1"/>
</dbReference>
<keyword evidence="4" id="KW-0804">Transcription</keyword>
<evidence type="ECO:0000256" key="6">
    <source>
        <dbReference type="SAM" id="Coils"/>
    </source>
</evidence>
<keyword evidence="6" id="KW-0175">Coiled coil</keyword>
<dbReference type="PROSITE" id="PS50048">
    <property type="entry name" value="ZN2_CY6_FUNGAL_2"/>
    <property type="match status" value="1"/>
</dbReference>
<dbReference type="SUPFAM" id="SSF57701">
    <property type="entry name" value="Zn2/Cys6 DNA-binding domain"/>
    <property type="match status" value="1"/>
</dbReference>
<dbReference type="GO" id="GO:0008270">
    <property type="term" value="F:zinc ion binding"/>
    <property type="evidence" value="ECO:0007669"/>
    <property type="project" value="InterPro"/>
</dbReference>